<organism evidence="3 4">
    <name type="scientific">Aeromicrobium halocynthiae</name>
    <dbReference type="NCBI Taxonomy" id="560557"/>
    <lineage>
        <taxon>Bacteria</taxon>
        <taxon>Bacillati</taxon>
        <taxon>Actinomycetota</taxon>
        <taxon>Actinomycetes</taxon>
        <taxon>Propionibacteriales</taxon>
        <taxon>Nocardioidaceae</taxon>
        <taxon>Aeromicrobium</taxon>
    </lineage>
</organism>
<dbReference type="PROSITE" id="PS51257">
    <property type="entry name" value="PROKAR_LIPOPROTEIN"/>
    <property type="match status" value="1"/>
</dbReference>
<accession>A0ABN2W335</accession>
<keyword evidence="2" id="KW-0732">Signal</keyword>
<keyword evidence="4" id="KW-1185">Reference proteome</keyword>
<dbReference type="Proteomes" id="UP001501480">
    <property type="component" value="Unassembled WGS sequence"/>
</dbReference>
<evidence type="ECO:0008006" key="5">
    <source>
        <dbReference type="Google" id="ProtNLM"/>
    </source>
</evidence>
<protein>
    <recommendedName>
        <fullName evidence="5">Lipoprotein</fullName>
    </recommendedName>
</protein>
<name>A0ABN2W335_9ACTN</name>
<comment type="caution">
    <text evidence="3">The sequence shown here is derived from an EMBL/GenBank/DDBJ whole genome shotgun (WGS) entry which is preliminary data.</text>
</comment>
<proteinExistence type="predicted"/>
<reference evidence="3 4" key="1">
    <citation type="journal article" date="2019" name="Int. J. Syst. Evol. Microbiol.">
        <title>The Global Catalogue of Microorganisms (GCM) 10K type strain sequencing project: providing services to taxonomists for standard genome sequencing and annotation.</title>
        <authorList>
            <consortium name="The Broad Institute Genomics Platform"/>
            <consortium name="The Broad Institute Genome Sequencing Center for Infectious Disease"/>
            <person name="Wu L."/>
            <person name="Ma J."/>
        </authorList>
    </citation>
    <scope>NUCLEOTIDE SEQUENCE [LARGE SCALE GENOMIC DNA]</scope>
    <source>
        <strain evidence="3 4">JCM 15749</strain>
    </source>
</reference>
<feature type="compositionally biased region" description="Low complexity" evidence="1">
    <location>
        <begin position="32"/>
        <end position="42"/>
    </location>
</feature>
<dbReference type="EMBL" id="BAAAPY010000008">
    <property type="protein sequence ID" value="GAA2081938.1"/>
    <property type="molecule type" value="Genomic_DNA"/>
</dbReference>
<feature type="chain" id="PRO_5045790914" description="Lipoprotein" evidence="2">
    <location>
        <begin position="20"/>
        <end position="135"/>
    </location>
</feature>
<dbReference type="RefSeq" id="WP_344328702.1">
    <property type="nucleotide sequence ID" value="NZ_BAAAPY010000008.1"/>
</dbReference>
<gene>
    <name evidence="3" type="ORF">GCM10009821_23350</name>
</gene>
<evidence type="ECO:0000313" key="4">
    <source>
        <dbReference type="Proteomes" id="UP001501480"/>
    </source>
</evidence>
<sequence length="135" mass="14346">MNWCIRAASVAVLAVLALAGCNGGTDGPDPIPTTTETASPGPEVSPPPEAPELDDEQQTAFDAAVQKYADYQAFSNRVWEEPSRDPEVAAELAEYTVMPETKAWSDSNEGLIEKGQYVTGSSKVSESVGGVELKR</sequence>
<evidence type="ECO:0000313" key="3">
    <source>
        <dbReference type="EMBL" id="GAA2081938.1"/>
    </source>
</evidence>
<evidence type="ECO:0000256" key="2">
    <source>
        <dbReference type="SAM" id="SignalP"/>
    </source>
</evidence>
<feature type="region of interest" description="Disordered" evidence="1">
    <location>
        <begin position="24"/>
        <end position="57"/>
    </location>
</feature>
<evidence type="ECO:0000256" key="1">
    <source>
        <dbReference type="SAM" id="MobiDB-lite"/>
    </source>
</evidence>
<feature type="signal peptide" evidence="2">
    <location>
        <begin position="1"/>
        <end position="19"/>
    </location>
</feature>